<dbReference type="AlphaFoldDB" id="A0A640TED3"/>
<dbReference type="EMBL" id="BLIP01000001">
    <property type="protein sequence ID" value="GFE20005.1"/>
    <property type="molecule type" value="Genomic_DNA"/>
</dbReference>
<organism evidence="2 4">
    <name type="scientific">Streptomyces nigrescens</name>
    <dbReference type="NCBI Taxonomy" id="1920"/>
    <lineage>
        <taxon>Bacteria</taxon>
        <taxon>Bacillati</taxon>
        <taxon>Actinomycetota</taxon>
        <taxon>Actinomycetes</taxon>
        <taxon>Kitasatosporales</taxon>
        <taxon>Streptomycetaceae</taxon>
        <taxon>Streptomyces</taxon>
    </lineage>
</organism>
<evidence type="ECO:0008006" key="6">
    <source>
        <dbReference type="Google" id="ProtNLM"/>
    </source>
</evidence>
<protein>
    <recommendedName>
        <fullName evidence="6">Holin</fullName>
    </recommendedName>
</protein>
<proteinExistence type="predicted"/>
<dbReference type="Proteomes" id="UP000429552">
    <property type="component" value="Unassembled WGS sequence"/>
</dbReference>
<gene>
    <name evidence="2" type="ORF">Sliba_04580</name>
    <name evidence="3" type="ORF">STRLI_000531</name>
</gene>
<name>A0A640TED3_STRNI</name>
<evidence type="ECO:0000313" key="2">
    <source>
        <dbReference type="EMBL" id="GFE20005.1"/>
    </source>
</evidence>
<dbReference type="EMBL" id="CP114202">
    <property type="protein sequence ID" value="WAT94859.1"/>
    <property type="molecule type" value="Genomic_DNA"/>
</dbReference>
<dbReference type="Proteomes" id="UP001210609">
    <property type="component" value="Chromosome"/>
</dbReference>
<evidence type="ECO:0000313" key="3">
    <source>
        <dbReference type="EMBL" id="WAT94859.1"/>
    </source>
</evidence>
<sequence length="86" mass="8959">MNEPISLPDADTVIKTASTFARDLVERILSTFLQAFIGGIAVTQPLNGSMWQAALVGGVAAALSLVKGLFARFSDVKHSASLAKGV</sequence>
<reference evidence="2 4" key="1">
    <citation type="submission" date="2019-12" db="EMBL/GenBank/DDBJ databases">
        <title>Whole genome shotgun sequence of Streptomyces libani subsp. libani NBRC 13452.</title>
        <authorList>
            <person name="Ichikawa N."/>
            <person name="Kimura A."/>
            <person name="Kitahashi Y."/>
            <person name="Komaki H."/>
            <person name="Tamura T."/>
        </authorList>
    </citation>
    <scope>NUCLEOTIDE SEQUENCE [LARGE SCALE GENOMIC DNA]</scope>
    <source>
        <strain evidence="2 4">NBRC 13452</strain>
    </source>
</reference>
<keyword evidence="1" id="KW-1133">Transmembrane helix</keyword>
<evidence type="ECO:0000256" key="1">
    <source>
        <dbReference type="SAM" id="Phobius"/>
    </source>
</evidence>
<feature type="transmembrane region" description="Helical" evidence="1">
    <location>
        <begin position="49"/>
        <end position="70"/>
    </location>
</feature>
<evidence type="ECO:0000313" key="4">
    <source>
        <dbReference type="Proteomes" id="UP000429552"/>
    </source>
</evidence>
<reference evidence="3 5" key="2">
    <citation type="submission" date="2022-12" db="EMBL/GenBank/DDBJ databases">
        <authorList>
            <person name="Ruckert C."/>
            <person name="Busche T."/>
            <person name="Kalinowski J."/>
            <person name="Wittmann C."/>
        </authorList>
    </citation>
    <scope>NUCLEOTIDE SEQUENCE [LARGE SCALE GENOMIC DNA]</scope>
    <source>
        <strain evidence="3 5">DSM 40555</strain>
    </source>
</reference>
<dbReference type="RefSeq" id="WP_159483976.1">
    <property type="nucleotide sequence ID" value="NZ_BLIP01000001.1"/>
</dbReference>
<accession>A0A640TED3</accession>
<keyword evidence="1" id="KW-0472">Membrane</keyword>
<keyword evidence="5" id="KW-1185">Reference proteome</keyword>
<evidence type="ECO:0000313" key="5">
    <source>
        <dbReference type="Proteomes" id="UP001210609"/>
    </source>
</evidence>
<keyword evidence="1" id="KW-0812">Transmembrane</keyword>